<accession>A0A849ACP2</accession>
<dbReference type="EMBL" id="JABEND010000009">
    <property type="protein sequence ID" value="NNG36951.1"/>
    <property type="molecule type" value="Genomic_DNA"/>
</dbReference>
<proteinExistence type="predicted"/>
<comment type="caution">
    <text evidence="2">The sequence shown here is derived from an EMBL/GenBank/DDBJ whole genome shotgun (WGS) entry which is preliminary data.</text>
</comment>
<evidence type="ECO:0000256" key="1">
    <source>
        <dbReference type="SAM" id="MobiDB-lite"/>
    </source>
</evidence>
<dbReference type="RefSeq" id="WP_171200658.1">
    <property type="nucleotide sequence ID" value="NZ_JABEND010000009.1"/>
</dbReference>
<reference evidence="2 3" key="1">
    <citation type="submission" date="2020-05" db="EMBL/GenBank/DDBJ databases">
        <title>Nakamurella sp. DB0629 isolated from air conditioner.</title>
        <authorList>
            <person name="Kim D.H."/>
            <person name="Kim D.-U."/>
        </authorList>
    </citation>
    <scope>NUCLEOTIDE SEQUENCE [LARGE SCALE GENOMIC DNA]</scope>
    <source>
        <strain evidence="2 3">DB0629</strain>
    </source>
</reference>
<keyword evidence="3" id="KW-1185">Reference proteome</keyword>
<evidence type="ECO:0000313" key="3">
    <source>
        <dbReference type="Proteomes" id="UP000562984"/>
    </source>
</evidence>
<feature type="region of interest" description="Disordered" evidence="1">
    <location>
        <begin position="1"/>
        <end position="24"/>
    </location>
</feature>
<evidence type="ECO:0000313" key="2">
    <source>
        <dbReference type="EMBL" id="NNG36951.1"/>
    </source>
</evidence>
<dbReference type="AlphaFoldDB" id="A0A849ACP2"/>
<organism evidence="2 3">
    <name type="scientific">Nakamurella aerolata</name>
    <dbReference type="NCBI Taxonomy" id="1656892"/>
    <lineage>
        <taxon>Bacteria</taxon>
        <taxon>Bacillati</taxon>
        <taxon>Actinomycetota</taxon>
        <taxon>Actinomycetes</taxon>
        <taxon>Nakamurellales</taxon>
        <taxon>Nakamurellaceae</taxon>
        <taxon>Nakamurella</taxon>
    </lineage>
</organism>
<protein>
    <submittedName>
        <fullName evidence="2">Uncharacterized protein</fullName>
    </submittedName>
</protein>
<name>A0A849ACP2_9ACTN</name>
<dbReference type="Proteomes" id="UP000562984">
    <property type="component" value="Unassembled WGS sequence"/>
</dbReference>
<gene>
    <name evidence="2" type="ORF">HKD39_14770</name>
</gene>
<sequence length="218" mass="22706">MGTTALGTRYADPSDPDNVPSTTKNLAEDVDLRSVPAFTTTQLRDAGMQPASNGRMCVMVPPGGAPYLLVRSGGAWVEPARLGFGAMEMSSANAQGIADNAWRACNWSSTDYFEGAGLGARAEGVSISQTGRYLVTAWVAFDKYGSGRRAIGVGPASGAGPTGITAVVPNAPANNSQVVDVTDELTFTAGQVVTAWVLQDSGVPINITNRRLKVRRVG</sequence>